<organism evidence="1">
    <name type="scientific">Nothobranchius rachovii</name>
    <name type="common">bluefin notho</name>
    <dbReference type="NCBI Taxonomy" id="451742"/>
    <lineage>
        <taxon>Eukaryota</taxon>
        <taxon>Metazoa</taxon>
        <taxon>Chordata</taxon>
        <taxon>Craniata</taxon>
        <taxon>Vertebrata</taxon>
        <taxon>Euteleostomi</taxon>
        <taxon>Actinopterygii</taxon>
        <taxon>Neopterygii</taxon>
        <taxon>Teleostei</taxon>
        <taxon>Neoteleostei</taxon>
        <taxon>Acanthomorphata</taxon>
        <taxon>Ovalentaria</taxon>
        <taxon>Atherinomorphae</taxon>
        <taxon>Cyprinodontiformes</taxon>
        <taxon>Nothobranchiidae</taxon>
        <taxon>Nothobranchius</taxon>
    </lineage>
</organism>
<dbReference type="AlphaFoldDB" id="A0A1A8RT27"/>
<accession>A0A1A8RT27</accession>
<protein>
    <submittedName>
        <fullName evidence="1">Uncharacterized protein</fullName>
    </submittedName>
</protein>
<name>A0A1A8RT27_9TELE</name>
<feature type="non-terminal residue" evidence="1">
    <location>
        <position position="1"/>
    </location>
</feature>
<sequence length="49" mass="6080">PTHWIHLFFLIKIKKLESMTLKWVISHSQHCHFNCHLVSFTEYFEVYIF</sequence>
<reference evidence="1" key="2">
    <citation type="submission" date="2016-06" db="EMBL/GenBank/DDBJ databases">
        <title>The genome of a short-lived fish provides insights into sex chromosome evolution and the genetic control of aging.</title>
        <authorList>
            <person name="Reichwald K."/>
            <person name="Felder M."/>
            <person name="Petzold A."/>
            <person name="Koch P."/>
            <person name="Groth M."/>
            <person name="Platzer M."/>
        </authorList>
    </citation>
    <scope>NUCLEOTIDE SEQUENCE</scope>
    <source>
        <tissue evidence="1">Brain</tissue>
    </source>
</reference>
<reference evidence="1" key="1">
    <citation type="submission" date="2016-05" db="EMBL/GenBank/DDBJ databases">
        <authorList>
            <person name="Lavstsen T."/>
            <person name="Jespersen J.S."/>
        </authorList>
    </citation>
    <scope>NUCLEOTIDE SEQUENCE</scope>
    <source>
        <tissue evidence="1">Brain</tissue>
    </source>
</reference>
<evidence type="ECO:0000313" key="1">
    <source>
        <dbReference type="EMBL" id="SBS09191.1"/>
    </source>
</evidence>
<proteinExistence type="predicted"/>
<gene>
    <name evidence="1" type="primary">Nfu_g_1_024608</name>
</gene>
<dbReference type="EMBL" id="HAEI01009938">
    <property type="protein sequence ID" value="SBS09191.1"/>
    <property type="molecule type" value="Transcribed_RNA"/>
</dbReference>